<keyword evidence="10" id="KW-0249">Electron transport</keyword>
<keyword evidence="20" id="KW-1185">Reference proteome</keyword>
<keyword evidence="8" id="KW-0999">Mitochondrion inner membrane</keyword>
<evidence type="ECO:0000256" key="12">
    <source>
        <dbReference type="ARBA" id="ARBA00023128"/>
    </source>
</evidence>
<feature type="transmembrane region" description="Helical" evidence="18">
    <location>
        <begin position="65"/>
        <end position="84"/>
    </location>
</feature>
<evidence type="ECO:0000256" key="6">
    <source>
        <dbReference type="ARBA" id="ARBA00022660"/>
    </source>
</evidence>
<evidence type="ECO:0000256" key="10">
    <source>
        <dbReference type="ARBA" id="ARBA00022982"/>
    </source>
</evidence>
<evidence type="ECO:0000256" key="7">
    <source>
        <dbReference type="ARBA" id="ARBA00022692"/>
    </source>
</evidence>
<dbReference type="Proteomes" id="UP000799440">
    <property type="component" value="Unassembled WGS sequence"/>
</dbReference>
<dbReference type="AlphaFoldDB" id="A0A6A6VI96"/>
<comment type="subcellular location">
    <subcellularLocation>
        <location evidence="2">Mitochondrion inner membrane</location>
        <topology evidence="2">Single-pass membrane protein</topology>
    </subcellularLocation>
</comment>
<dbReference type="EMBL" id="MU006564">
    <property type="protein sequence ID" value="KAF2750342.1"/>
    <property type="molecule type" value="Genomic_DNA"/>
</dbReference>
<evidence type="ECO:0000313" key="20">
    <source>
        <dbReference type="Proteomes" id="UP000799440"/>
    </source>
</evidence>
<comment type="function">
    <text evidence="1">Accessory subunit of the mitochondrial membrane respiratory chain NADH dehydrogenase (Complex I), that is believed not to be involved in catalysis. Complex I functions in the transfer of electrons from NADH to the respiratory chain. The immediate electron acceptor for the enzyme is believed to be ubiquinone.</text>
</comment>
<evidence type="ECO:0000256" key="3">
    <source>
        <dbReference type="ARBA" id="ARBA00008915"/>
    </source>
</evidence>
<protein>
    <recommendedName>
        <fullName evidence="4">NADH dehydrogenase [ubiquinone] 1 beta subcomplex subunit 11, mitochondrial</fullName>
    </recommendedName>
    <alternativeName>
        <fullName evidence="15">Complex I-ESSS</fullName>
    </alternativeName>
    <alternativeName>
        <fullName evidence="14">NADH-ubiquinone oxidoreductase ESSS subunit</fullName>
    </alternativeName>
</protein>
<evidence type="ECO:0000313" key="19">
    <source>
        <dbReference type="EMBL" id="KAF2750342.1"/>
    </source>
</evidence>
<dbReference type="GO" id="GO:0005743">
    <property type="term" value="C:mitochondrial inner membrane"/>
    <property type="evidence" value="ECO:0007669"/>
    <property type="project" value="UniProtKB-SubCell"/>
</dbReference>
<feature type="region of interest" description="Disordered" evidence="17">
    <location>
        <begin position="35"/>
        <end position="55"/>
    </location>
</feature>
<sequence>MTPLLRSRVAALTQNTLRSSRTAAPARAFSRTAAARGGNLEYDPPTGELFGTPAGQKRKREDWELIFYIGFFGSFAFAAIAYQFKPDTSIQTWALEEARRRLEAEGILPDADNVTEEED</sequence>
<gene>
    <name evidence="19" type="ORF">M011DRAFT_474794</name>
</gene>
<evidence type="ECO:0000256" key="4">
    <source>
        <dbReference type="ARBA" id="ARBA00018632"/>
    </source>
</evidence>
<dbReference type="Pfam" id="PF10183">
    <property type="entry name" value="ESSS"/>
    <property type="match status" value="1"/>
</dbReference>
<evidence type="ECO:0000256" key="5">
    <source>
        <dbReference type="ARBA" id="ARBA00022448"/>
    </source>
</evidence>
<comment type="subunit">
    <text evidence="16">Complex I is composed of 45 different subunits. Interacts with BCAP31.</text>
</comment>
<keyword evidence="13 18" id="KW-0472">Membrane</keyword>
<dbReference type="PANTHER" id="PTHR40637:SF1">
    <property type="entry name" value="ESSS SUBUNIT OF NADH:UBIQUINONE OXIDOREDUCTASE (COMPLEX I) PROTEIN"/>
    <property type="match status" value="1"/>
</dbReference>
<evidence type="ECO:0000256" key="1">
    <source>
        <dbReference type="ARBA" id="ARBA00003195"/>
    </source>
</evidence>
<dbReference type="PANTHER" id="PTHR40637">
    <property type="entry name" value="ESSS SUBUNIT OF NADH:UBIQUINONE OXIDOREDUCTASE (COMPLEX I) PROTEIN"/>
    <property type="match status" value="1"/>
</dbReference>
<evidence type="ECO:0000256" key="17">
    <source>
        <dbReference type="SAM" id="MobiDB-lite"/>
    </source>
</evidence>
<proteinExistence type="inferred from homology"/>
<reference evidence="19" key="1">
    <citation type="journal article" date="2020" name="Stud. Mycol.">
        <title>101 Dothideomycetes genomes: a test case for predicting lifestyles and emergence of pathogens.</title>
        <authorList>
            <person name="Haridas S."/>
            <person name="Albert R."/>
            <person name="Binder M."/>
            <person name="Bloem J."/>
            <person name="Labutti K."/>
            <person name="Salamov A."/>
            <person name="Andreopoulos B."/>
            <person name="Baker S."/>
            <person name="Barry K."/>
            <person name="Bills G."/>
            <person name="Bluhm B."/>
            <person name="Cannon C."/>
            <person name="Castanera R."/>
            <person name="Culley D."/>
            <person name="Daum C."/>
            <person name="Ezra D."/>
            <person name="Gonzalez J."/>
            <person name="Henrissat B."/>
            <person name="Kuo A."/>
            <person name="Liang C."/>
            <person name="Lipzen A."/>
            <person name="Lutzoni F."/>
            <person name="Magnuson J."/>
            <person name="Mondo S."/>
            <person name="Nolan M."/>
            <person name="Ohm R."/>
            <person name="Pangilinan J."/>
            <person name="Park H.-J."/>
            <person name="Ramirez L."/>
            <person name="Alfaro M."/>
            <person name="Sun H."/>
            <person name="Tritt A."/>
            <person name="Yoshinaga Y."/>
            <person name="Zwiers L.-H."/>
            <person name="Turgeon B."/>
            <person name="Goodwin S."/>
            <person name="Spatafora J."/>
            <person name="Crous P."/>
            <person name="Grigoriev I."/>
        </authorList>
    </citation>
    <scope>NUCLEOTIDE SEQUENCE</scope>
    <source>
        <strain evidence="19">CBS 119925</strain>
    </source>
</reference>
<keyword evidence="6" id="KW-0679">Respiratory chain</keyword>
<evidence type="ECO:0000256" key="2">
    <source>
        <dbReference type="ARBA" id="ARBA00004434"/>
    </source>
</evidence>
<evidence type="ECO:0000256" key="11">
    <source>
        <dbReference type="ARBA" id="ARBA00022989"/>
    </source>
</evidence>
<keyword evidence="9" id="KW-0809">Transit peptide</keyword>
<evidence type="ECO:0000256" key="18">
    <source>
        <dbReference type="SAM" id="Phobius"/>
    </source>
</evidence>
<name>A0A6A6VI96_9PLEO</name>
<evidence type="ECO:0000256" key="8">
    <source>
        <dbReference type="ARBA" id="ARBA00022792"/>
    </source>
</evidence>
<comment type="similarity">
    <text evidence="3">Belongs to the complex I NDUFB11 subunit family.</text>
</comment>
<evidence type="ECO:0000256" key="14">
    <source>
        <dbReference type="ARBA" id="ARBA00030753"/>
    </source>
</evidence>
<keyword evidence="5" id="KW-0813">Transport</keyword>
<keyword evidence="12" id="KW-0496">Mitochondrion</keyword>
<keyword evidence="7 18" id="KW-0812">Transmembrane</keyword>
<evidence type="ECO:0000256" key="16">
    <source>
        <dbReference type="ARBA" id="ARBA00046528"/>
    </source>
</evidence>
<evidence type="ECO:0000256" key="15">
    <source>
        <dbReference type="ARBA" id="ARBA00031387"/>
    </source>
</evidence>
<evidence type="ECO:0000256" key="13">
    <source>
        <dbReference type="ARBA" id="ARBA00023136"/>
    </source>
</evidence>
<evidence type="ECO:0000256" key="9">
    <source>
        <dbReference type="ARBA" id="ARBA00022946"/>
    </source>
</evidence>
<dbReference type="InterPro" id="IPR019329">
    <property type="entry name" value="NADH_UbQ_OxRdtase_ESSS_su"/>
</dbReference>
<accession>A0A6A6VI96</accession>
<keyword evidence="11 18" id="KW-1133">Transmembrane helix</keyword>
<organism evidence="19 20">
    <name type="scientific">Sporormia fimetaria CBS 119925</name>
    <dbReference type="NCBI Taxonomy" id="1340428"/>
    <lineage>
        <taxon>Eukaryota</taxon>
        <taxon>Fungi</taxon>
        <taxon>Dikarya</taxon>
        <taxon>Ascomycota</taxon>
        <taxon>Pezizomycotina</taxon>
        <taxon>Dothideomycetes</taxon>
        <taxon>Pleosporomycetidae</taxon>
        <taxon>Pleosporales</taxon>
        <taxon>Sporormiaceae</taxon>
        <taxon>Sporormia</taxon>
    </lineage>
</organism>